<dbReference type="AlphaFoldDB" id="A0ABD1SPB3"/>
<feature type="domain" description="ZF-HD dimerization-type" evidence="1">
    <location>
        <begin position="51"/>
        <end position="98"/>
    </location>
</feature>
<keyword evidence="2" id="KW-0238">DNA-binding</keyword>
<dbReference type="EMBL" id="JBFOLJ010000010">
    <property type="protein sequence ID" value="KAL2502547.1"/>
    <property type="molecule type" value="Genomic_DNA"/>
</dbReference>
<dbReference type="PROSITE" id="PS51523">
    <property type="entry name" value="ZF_HD_DIMER"/>
    <property type="match status" value="1"/>
</dbReference>
<dbReference type="Proteomes" id="UP001604277">
    <property type="component" value="Unassembled WGS sequence"/>
</dbReference>
<gene>
    <name evidence="2" type="ORF">Fot_36395</name>
</gene>
<dbReference type="GO" id="GO:0003677">
    <property type="term" value="F:DNA binding"/>
    <property type="evidence" value="ECO:0007669"/>
    <property type="project" value="UniProtKB-KW"/>
</dbReference>
<dbReference type="InterPro" id="IPR006456">
    <property type="entry name" value="ZF_HD_homeobox_Cys/His_dimer"/>
</dbReference>
<evidence type="ECO:0000313" key="2">
    <source>
        <dbReference type="EMBL" id="KAL2502547.1"/>
    </source>
</evidence>
<keyword evidence="2" id="KW-0371">Homeobox</keyword>
<dbReference type="Pfam" id="PF04770">
    <property type="entry name" value="ZF-HD_dimer"/>
    <property type="match status" value="1"/>
</dbReference>
<evidence type="ECO:0000313" key="3">
    <source>
        <dbReference type="Proteomes" id="UP001604277"/>
    </source>
</evidence>
<comment type="caution">
    <text evidence="2">The sequence shown here is derived from an EMBL/GenBank/DDBJ whole genome shotgun (WGS) entry which is preliminary data.</text>
</comment>
<accession>A0ABD1SPB3</accession>
<proteinExistence type="predicted"/>
<name>A0ABD1SPB3_9LAMI</name>
<protein>
    <submittedName>
        <fullName evidence="2">ZF-HD homeobox protein</fullName>
    </submittedName>
</protein>
<evidence type="ECO:0000259" key="1">
    <source>
        <dbReference type="PROSITE" id="PS51523"/>
    </source>
</evidence>
<sequence length="240" mass="27085">MRDKTVSYAECHKIHSDLYGKGGGYQEFMASEGEDELERAIYGWYRKVEEYAPVKFNVTGIISLVGYSVDGCKEFMPNGSEALNCAVCGHWNEVIRKEIPISPDDRGGIHNYTEDNTDNSHKHGSRLMRVKTDDCDEDNNSKENCFTQKDKGDNSPLPFGGVNNENGEINQLESKANAIDCDHKSAVRTNNWYTIQDPQKAVHNTGQNEEEQKKIVNPILSLTKNSGKYFGGRQQVVKRR</sequence>
<reference evidence="3" key="1">
    <citation type="submission" date="2024-07" db="EMBL/GenBank/DDBJ databases">
        <title>Two chromosome-level genome assemblies of Korean endemic species Abeliophyllum distichum and Forsythia ovata (Oleaceae).</title>
        <authorList>
            <person name="Jang H."/>
        </authorList>
    </citation>
    <scope>NUCLEOTIDE SEQUENCE [LARGE SCALE GENOMIC DNA]</scope>
</reference>
<keyword evidence="3" id="KW-1185">Reference proteome</keyword>
<organism evidence="2 3">
    <name type="scientific">Forsythia ovata</name>
    <dbReference type="NCBI Taxonomy" id="205694"/>
    <lineage>
        <taxon>Eukaryota</taxon>
        <taxon>Viridiplantae</taxon>
        <taxon>Streptophyta</taxon>
        <taxon>Embryophyta</taxon>
        <taxon>Tracheophyta</taxon>
        <taxon>Spermatophyta</taxon>
        <taxon>Magnoliopsida</taxon>
        <taxon>eudicotyledons</taxon>
        <taxon>Gunneridae</taxon>
        <taxon>Pentapetalae</taxon>
        <taxon>asterids</taxon>
        <taxon>lamiids</taxon>
        <taxon>Lamiales</taxon>
        <taxon>Oleaceae</taxon>
        <taxon>Forsythieae</taxon>
        <taxon>Forsythia</taxon>
    </lineage>
</organism>